<dbReference type="AlphaFoldDB" id="A0A9P9IAX9"/>
<dbReference type="Pfam" id="PF12937">
    <property type="entry name" value="F-box-like"/>
    <property type="match status" value="1"/>
</dbReference>
<evidence type="ECO:0000313" key="2">
    <source>
        <dbReference type="EMBL" id="KAH7113312.1"/>
    </source>
</evidence>
<evidence type="ECO:0000313" key="3">
    <source>
        <dbReference type="Proteomes" id="UP000700596"/>
    </source>
</evidence>
<dbReference type="Gene3D" id="1.20.1280.50">
    <property type="match status" value="1"/>
</dbReference>
<proteinExistence type="predicted"/>
<dbReference type="Proteomes" id="UP000700596">
    <property type="component" value="Unassembled WGS sequence"/>
</dbReference>
<evidence type="ECO:0000259" key="1">
    <source>
        <dbReference type="Pfam" id="PF12937"/>
    </source>
</evidence>
<organism evidence="2 3">
    <name type="scientific">Dendryphion nanum</name>
    <dbReference type="NCBI Taxonomy" id="256645"/>
    <lineage>
        <taxon>Eukaryota</taxon>
        <taxon>Fungi</taxon>
        <taxon>Dikarya</taxon>
        <taxon>Ascomycota</taxon>
        <taxon>Pezizomycotina</taxon>
        <taxon>Dothideomycetes</taxon>
        <taxon>Pleosporomycetidae</taxon>
        <taxon>Pleosporales</taxon>
        <taxon>Torulaceae</taxon>
        <taxon>Dendryphion</taxon>
    </lineage>
</organism>
<reference evidence="2" key="1">
    <citation type="journal article" date="2021" name="Nat. Commun.">
        <title>Genetic determinants of endophytism in the Arabidopsis root mycobiome.</title>
        <authorList>
            <person name="Mesny F."/>
            <person name="Miyauchi S."/>
            <person name="Thiergart T."/>
            <person name="Pickel B."/>
            <person name="Atanasova L."/>
            <person name="Karlsson M."/>
            <person name="Huettel B."/>
            <person name="Barry K.W."/>
            <person name="Haridas S."/>
            <person name="Chen C."/>
            <person name="Bauer D."/>
            <person name="Andreopoulos W."/>
            <person name="Pangilinan J."/>
            <person name="LaButti K."/>
            <person name="Riley R."/>
            <person name="Lipzen A."/>
            <person name="Clum A."/>
            <person name="Drula E."/>
            <person name="Henrissat B."/>
            <person name="Kohler A."/>
            <person name="Grigoriev I.V."/>
            <person name="Martin F.M."/>
            <person name="Hacquard S."/>
        </authorList>
    </citation>
    <scope>NUCLEOTIDE SEQUENCE</scope>
    <source>
        <strain evidence="2">MPI-CAGE-CH-0243</strain>
    </source>
</reference>
<dbReference type="CDD" id="cd22159">
    <property type="entry name" value="F-box_AtTIR1-like"/>
    <property type="match status" value="1"/>
</dbReference>
<sequence>MFASDALIPKMNTLLMTLMPTSSPPFLRLPDELLLEIACLLHSPGDRADFSLVCRRFRPVGQEVLILDLSFYLQDISLVVAKCLRHPNVASAIKRIQIFTFRREAKVDYWGRWIRQRDIIKRPKTLVPWHLHDEFRRQSVAFVQIQCDISPEEKQEWMEDFYQENPQAYFALLMAMPRDLKHLLIGTSSFNDFPIFESEPGTQCSSFHGFPIVASEAGKQRNRYSYVRKMFDRSVPNLEVLELPLFLDPNLIDPSYPSFERFTKLRKLIGLENIDVAFPGLTPDQREGNLTLPGRLEAVVLVSQFSRRIDIREPILRRVMSGAKCAAYFLHSETYLDVKNCRSWVLHLDSRDLDMVCDQRFWGEWIVPSKRRRRPASLPSYRDYFCVVC</sequence>
<keyword evidence="3" id="KW-1185">Reference proteome</keyword>
<protein>
    <recommendedName>
        <fullName evidence="1">F-box domain-containing protein</fullName>
    </recommendedName>
</protein>
<dbReference type="InterPro" id="IPR001810">
    <property type="entry name" value="F-box_dom"/>
</dbReference>
<gene>
    <name evidence="2" type="ORF">B0J11DRAFT_511538</name>
</gene>
<dbReference type="OrthoDB" id="3682027at2759"/>
<name>A0A9P9IAX9_9PLEO</name>
<feature type="domain" description="F-box" evidence="1">
    <location>
        <begin position="27"/>
        <end position="58"/>
    </location>
</feature>
<dbReference type="InterPro" id="IPR036047">
    <property type="entry name" value="F-box-like_dom_sf"/>
</dbReference>
<dbReference type="SUPFAM" id="SSF81383">
    <property type="entry name" value="F-box domain"/>
    <property type="match status" value="1"/>
</dbReference>
<dbReference type="EMBL" id="JAGMWT010000019">
    <property type="protein sequence ID" value="KAH7113312.1"/>
    <property type="molecule type" value="Genomic_DNA"/>
</dbReference>
<comment type="caution">
    <text evidence="2">The sequence shown here is derived from an EMBL/GenBank/DDBJ whole genome shotgun (WGS) entry which is preliminary data.</text>
</comment>
<accession>A0A9P9IAX9</accession>